<keyword evidence="2" id="KW-0217">Developmental protein</keyword>
<dbReference type="InterPro" id="IPR017970">
    <property type="entry name" value="Homeobox_CS"/>
</dbReference>
<name>A0ABN8RRC2_9CNID</name>
<evidence type="ECO:0000259" key="9">
    <source>
        <dbReference type="PROSITE" id="PS50071"/>
    </source>
</evidence>
<protein>
    <recommendedName>
        <fullName evidence="9">Homeobox domain-containing protein</fullName>
    </recommendedName>
</protein>
<dbReference type="PANTHER" id="PTHR45793">
    <property type="entry name" value="HOMEOBOX PROTEIN"/>
    <property type="match status" value="1"/>
</dbReference>
<dbReference type="Proteomes" id="UP001159405">
    <property type="component" value="Unassembled WGS sequence"/>
</dbReference>
<dbReference type="CDD" id="cd00086">
    <property type="entry name" value="homeodomain"/>
    <property type="match status" value="1"/>
</dbReference>
<dbReference type="Pfam" id="PF00046">
    <property type="entry name" value="Homeodomain"/>
    <property type="match status" value="1"/>
</dbReference>
<dbReference type="SMART" id="SM00389">
    <property type="entry name" value="HOX"/>
    <property type="match status" value="1"/>
</dbReference>
<dbReference type="Gene3D" id="1.10.10.60">
    <property type="entry name" value="Homeodomain-like"/>
    <property type="match status" value="1"/>
</dbReference>
<keyword evidence="11" id="KW-1185">Reference proteome</keyword>
<feature type="DNA-binding region" description="Homeobox" evidence="6">
    <location>
        <begin position="114"/>
        <end position="173"/>
    </location>
</feature>
<keyword evidence="4 6" id="KW-0371">Homeobox</keyword>
<gene>
    <name evidence="10" type="ORF">PLOB_00023243</name>
</gene>
<evidence type="ECO:0000313" key="11">
    <source>
        <dbReference type="Proteomes" id="UP001159405"/>
    </source>
</evidence>
<dbReference type="PROSITE" id="PS00027">
    <property type="entry name" value="HOMEOBOX_1"/>
    <property type="match status" value="1"/>
</dbReference>
<dbReference type="EMBL" id="CALNXK010000274">
    <property type="protein sequence ID" value="CAH3180316.1"/>
    <property type="molecule type" value="Genomic_DNA"/>
</dbReference>
<evidence type="ECO:0000256" key="1">
    <source>
        <dbReference type="ARBA" id="ARBA00004123"/>
    </source>
</evidence>
<dbReference type="SUPFAM" id="SSF46689">
    <property type="entry name" value="Homeodomain-like"/>
    <property type="match status" value="1"/>
</dbReference>
<organism evidence="10 11">
    <name type="scientific">Porites lobata</name>
    <dbReference type="NCBI Taxonomy" id="104759"/>
    <lineage>
        <taxon>Eukaryota</taxon>
        <taxon>Metazoa</taxon>
        <taxon>Cnidaria</taxon>
        <taxon>Anthozoa</taxon>
        <taxon>Hexacorallia</taxon>
        <taxon>Scleractinia</taxon>
        <taxon>Fungiina</taxon>
        <taxon>Poritidae</taxon>
        <taxon>Porites</taxon>
    </lineage>
</organism>
<evidence type="ECO:0000256" key="5">
    <source>
        <dbReference type="ARBA" id="ARBA00023242"/>
    </source>
</evidence>
<evidence type="ECO:0000256" key="4">
    <source>
        <dbReference type="ARBA" id="ARBA00023155"/>
    </source>
</evidence>
<evidence type="ECO:0000256" key="7">
    <source>
        <dbReference type="RuleBase" id="RU000682"/>
    </source>
</evidence>
<sequence>MFTFPKEKASNDVEYIEKFNAINGFRICPTKADKERFSEAPKRTIGTPKTSIDLWNRILHAAHNSRSTIHQESKMAGFLNHYPPYPVNGLNMPPRSADMFSPMVAPPYGYPRKQRRERTTFTKAQLEILEELFSKTKYPDIFMREEVAMKISLPESRVQVWFKNRRAKVRQQSKGEPKPKPKPKTPTSSKESSQAVPSPCRYASCSGNIWSPAHDSVRPMPTYPSHAAVINNSMTMTSANPSFMPPPPPPPYYCSSPNGGSYMPLEHAHMHPMAPR</sequence>
<dbReference type="InterPro" id="IPR009057">
    <property type="entry name" value="Homeodomain-like_sf"/>
</dbReference>
<accession>A0ABN8RRC2</accession>
<evidence type="ECO:0000313" key="10">
    <source>
        <dbReference type="EMBL" id="CAH3180316.1"/>
    </source>
</evidence>
<proteinExistence type="predicted"/>
<comment type="caution">
    <text evidence="10">The sequence shown here is derived from an EMBL/GenBank/DDBJ whole genome shotgun (WGS) entry which is preliminary data.</text>
</comment>
<dbReference type="PANTHER" id="PTHR45793:SF5">
    <property type="entry name" value="HOMEOTIC PROTEIN OCELLILESS"/>
    <property type="match status" value="1"/>
</dbReference>
<dbReference type="InterPro" id="IPR001356">
    <property type="entry name" value="HD"/>
</dbReference>
<dbReference type="PROSITE" id="PS50071">
    <property type="entry name" value="HOMEOBOX_2"/>
    <property type="match status" value="1"/>
</dbReference>
<feature type="region of interest" description="Disordered" evidence="8">
    <location>
        <begin position="165"/>
        <end position="199"/>
    </location>
</feature>
<comment type="subcellular location">
    <subcellularLocation>
        <location evidence="1 6 7">Nucleus</location>
    </subcellularLocation>
</comment>
<keyword evidence="5 6" id="KW-0539">Nucleus</keyword>
<evidence type="ECO:0000256" key="2">
    <source>
        <dbReference type="ARBA" id="ARBA00022473"/>
    </source>
</evidence>
<reference evidence="10 11" key="1">
    <citation type="submission" date="2022-05" db="EMBL/GenBank/DDBJ databases">
        <authorList>
            <consortium name="Genoscope - CEA"/>
            <person name="William W."/>
        </authorList>
    </citation>
    <scope>NUCLEOTIDE SEQUENCE [LARGE SCALE GENOMIC DNA]</scope>
</reference>
<evidence type="ECO:0000256" key="3">
    <source>
        <dbReference type="ARBA" id="ARBA00023125"/>
    </source>
</evidence>
<feature type="domain" description="Homeobox" evidence="9">
    <location>
        <begin position="112"/>
        <end position="172"/>
    </location>
</feature>
<evidence type="ECO:0000256" key="6">
    <source>
        <dbReference type="PROSITE-ProRule" id="PRU00108"/>
    </source>
</evidence>
<keyword evidence="3 6" id="KW-0238">DNA-binding</keyword>
<evidence type="ECO:0000256" key="8">
    <source>
        <dbReference type="SAM" id="MobiDB-lite"/>
    </source>
</evidence>